<evidence type="ECO:0000313" key="3">
    <source>
        <dbReference type="Proteomes" id="UP001599542"/>
    </source>
</evidence>
<organism evidence="2 3">
    <name type="scientific">Kitasatospora phosalacinea</name>
    <dbReference type="NCBI Taxonomy" id="2065"/>
    <lineage>
        <taxon>Bacteria</taxon>
        <taxon>Bacillati</taxon>
        <taxon>Actinomycetota</taxon>
        <taxon>Actinomycetes</taxon>
        <taxon>Kitasatosporales</taxon>
        <taxon>Streptomycetaceae</taxon>
        <taxon>Kitasatospora</taxon>
    </lineage>
</organism>
<protein>
    <recommendedName>
        <fullName evidence="4">DUF304 domain-containing protein</fullName>
    </recommendedName>
</protein>
<gene>
    <name evidence="2" type="ORF">ACFW6T_19290</name>
</gene>
<feature type="compositionally biased region" description="Basic residues" evidence="1">
    <location>
        <begin position="1"/>
        <end position="10"/>
    </location>
</feature>
<dbReference type="RefSeq" id="WP_380329012.1">
    <property type="nucleotide sequence ID" value="NZ_JBHYPW010000053.1"/>
</dbReference>
<reference evidence="2 3" key="1">
    <citation type="submission" date="2024-09" db="EMBL/GenBank/DDBJ databases">
        <title>The Natural Products Discovery Center: Release of the First 8490 Sequenced Strains for Exploring Actinobacteria Biosynthetic Diversity.</title>
        <authorList>
            <person name="Kalkreuter E."/>
            <person name="Kautsar S.A."/>
            <person name="Yang D."/>
            <person name="Bader C.D."/>
            <person name="Teijaro C.N."/>
            <person name="Fluegel L."/>
            <person name="Davis C.M."/>
            <person name="Simpson J.R."/>
            <person name="Lauterbach L."/>
            <person name="Steele A.D."/>
            <person name="Gui C."/>
            <person name="Meng S."/>
            <person name="Li G."/>
            <person name="Viehrig K."/>
            <person name="Ye F."/>
            <person name="Su P."/>
            <person name="Kiefer A.F."/>
            <person name="Nichols A."/>
            <person name="Cepeda A.J."/>
            <person name="Yan W."/>
            <person name="Fan B."/>
            <person name="Jiang Y."/>
            <person name="Adhikari A."/>
            <person name="Zheng C.-J."/>
            <person name="Schuster L."/>
            <person name="Cowan T.M."/>
            <person name="Smanski M.J."/>
            <person name="Chevrette M.G."/>
            <person name="De Carvalho L.P.S."/>
            <person name="Shen B."/>
        </authorList>
    </citation>
    <scope>NUCLEOTIDE SEQUENCE [LARGE SCALE GENOMIC DNA]</scope>
    <source>
        <strain evidence="2 3">NPDC058753</strain>
    </source>
</reference>
<evidence type="ECO:0000313" key="2">
    <source>
        <dbReference type="EMBL" id="MFE1354129.1"/>
    </source>
</evidence>
<feature type="region of interest" description="Disordered" evidence="1">
    <location>
        <begin position="1"/>
        <end position="29"/>
    </location>
</feature>
<evidence type="ECO:0008006" key="4">
    <source>
        <dbReference type="Google" id="ProtNLM"/>
    </source>
</evidence>
<keyword evidence="3" id="KW-1185">Reference proteome</keyword>
<proteinExistence type="predicted"/>
<evidence type="ECO:0000256" key="1">
    <source>
        <dbReference type="SAM" id="MobiDB-lite"/>
    </source>
</evidence>
<dbReference type="EMBL" id="JBHYPX010000038">
    <property type="protein sequence ID" value="MFE1354129.1"/>
    <property type="molecule type" value="Genomic_DNA"/>
</dbReference>
<sequence>MSARRRRRPHLPPAGSWRPRDGGAPTRTVRRSRVRAVLRAVLGRPVPLGNLLVWIPAGAPTLSVPVRIAAAVGAVLLLAQSLWSELRTSVEFRARELVVTNSFARYVLSPEDIQKIRYSDSRPGPPNFSAEHLELTHADGRWIDLGVSLGLSPRRRAELCDLLHDWTRANQVHTDVQVLGPQKRWSN</sequence>
<name>A0ABW6GNB5_9ACTN</name>
<accession>A0ABW6GNB5</accession>
<dbReference type="Proteomes" id="UP001599542">
    <property type="component" value="Unassembled WGS sequence"/>
</dbReference>
<comment type="caution">
    <text evidence="2">The sequence shown here is derived from an EMBL/GenBank/DDBJ whole genome shotgun (WGS) entry which is preliminary data.</text>
</comment>